<feature type="signal peptide" evidence="3">
    <location>
        <begin position="1"/>
        <end position="20"/>
    </location>
</feature>
<feature type="compositionally biased region" description="Low complexity" evidence="1">
    <location>
        <begin position="373"/>
        <end position="389"/>
    </location>
</feature>
<gene>
    <name evidence="4" type="ORF">B0T10DRAFT_578321</name>
</gene>
<evidence type="ECO:0000256" key="1">
    <source>
        <dbReference type="SAM" id="MobiDB-lite"/>
    </source>
</evidence>
<organism evidence="4 5">
    <name type="scientific">Thelonectria olida</name>
    <dbReference type="NCBI Taxonomy" id="1576542"/>
    <lineage>
        <taxon>Eukaryota</taxon>
        <taxon>Fungi</taxon>
        <taxon>Dikarya</taxon>
        <taxon>Ascomycota</taxon>
        <taxon>Pezizomycotina</taxon>
        <taxon>Sordariomycetes</taxon>
        <taxon>Hypocreomycetidae</taxon>
        <taxon>Hypocreales</taxon>
        <taxon>Nectriaceae</taxon>
        <taxon>Thelonectria</taxon>
    </lineage>
</organism>
<feature type="compositionally biased region" description="Low complexity" evidence="1">
    <location>
        <begin position="193"/>
        <end position="202"/>
    </location>
</feature>
<sequence>MRQATALLAWGALTSTPVAGFVKRSSADEPWKPAVKTAVVRSEVDQNQLEFGWSPRPTEAPELYGRYAGMMFERADDNTLGSDTCGFNGAGNSFTCITPGATCSFSDDYIGCCEPTSTCNIVKTTCLDYDASVAGDCNLPDDFHTLCCGTSARGACFTWFLSTADTSYTLLDCSAVSGTSTLLAYDPALGVPSSITEESPSTTDDDDGPLTVSVTGSVATSSEISSPKPKSKTPIGAIVGGAVGGVAVIALIGLAVFFILRKKKKTDATPPPPQQQLEVSQVQGAPPDQGQPPVSQIPPSPQSFAPTSPSGTGYPSGVPPSFVPTSPSNTGYPSGVPPSFQGYDPHMSTYGQSPYSAQSGYETYSPPPQQFHNQYSQQGFDQQNQYNQYGTLGFQPPSTASPPPNLTPSPGPKESEAIGGQHQQQSVPPPTHQHHQSHEAQELPAINPLGNESNRAELG</sequence>
<comment type="caution">
    <text evidence="4">The sequence shown here is derived from an EMBL/GenBank/DDBJ whole genome shotgun (WGS) entry which is preliminary data.</text>
</comment>
<feature type="region of interest" description="Disordered" evidence="1">
    <location>
        <begin position="265"/>
        <end position="459"/>
    </location>
</feature>
<evidence type="ECO:0000256" key="2">
    <source>
        <dbReference type="SAM" id="Phobius"/>
    </source>
</evidence>
<reference evidence="4 5" key="1">
    <citation type="journal article" date="2021" name="Nat. Commun.">
        <title>Genetic determinants of endophytism in the Arabidopsis root mycobiome.</title>
        <authorList>
            <person name="Mesny F."/>
            <person name="Miyauchi S."/>
            <person name="Thiergart T."/>
            <person name="Pickel B."/>
            <person name="Atanasova L."/>
            <person name="Karlsson M."/>
            <person name="Huettel B."/>
            <person name="Barry K.W."/>
            <person name="Haridas S."/>
            <person name="Chen C."/>
            <person name="Bauer D."/>
            <person name="Andreopoulos W."/>
            <person name="Pangilinan J."/>
            <person name="LaButti K."/>
            <person name="Riley R."/>
            <person name="Lipzen A."/>
            <person name="Clum A."/>
            <person name="Drula E."/>
            <person name="Henrissat B."/>
            <person name="Kohler A."/>
            <person name="Grigoriev I.V."/>
            <person name="Martin F.M."/>
            <person name="Hacquard S."/>
        </authorList>
    </citation>
    <scope>NUCLEOTIDE SEQUENCE [LARGE SCALE GENOMIC DNA]</scope>
    <source>
        <strain evidence="4 5">MPI-CAGE-CH-0241</strain>
    </source>
</reference>
<feature type="transmembrane region" description="Helical" evidence="2">
    <location>
        <begin position="235"/>
        <end position="260"/>
    </location>
</feature>
<feature type="region of interest" description="Disordered" evidence="1">
    <location>
        <begin position="193"/>
        <end position="234"/>
    </location>
</feature>
<feature type="compositionally biased region" description="Low complexity" evidence="1">
    <location>
        <begin position="211"/>
        <end position="234"/>
    </location>
</feature>
<feature type="compositionally biased region" description="Pro residues" evidence="1">
    <location>
        <begin position="399"/>
        <end position="411"/>
    </location>
</feature>
<dbReference type="AlphaFoldDB" id="A0A9P8WIB7"/>
<evidence type="ECO:0000313" key="5">
    <source>
        <dbReference type="Proteomes" id="UP000777438"/>
    </source>
</evidence>
<evidence type="ECO:0000256" key="3">
    <source>
        <dbReference type="SAM" id="SignalP"/>
    </source>
</evidence>
<dbReference type="EMBL" id="JAGPYM010000002">
    <property type="protein sequence ID" value="KAH6898524.1"/>
    <property type="molecule type" value="Genomic_DNA"/>
</dbReference>
<dbReference type="Proteomes" id="UP000777438">
    <property type="component" value="Unassembled WGS sequence"/>
</dbReference>
<feature type="compositionally biased region" description="Polar residues" evidence="1">
    <location>
        <begin position="349"/>
        <end position="362"/>
    </location>
</feature>
<name>A0A9P8WIB7_9HYPO</name>
<keyword evidence="3" id="KW-0732">Signal</keyword>
<keyword evidence="5" id="KW-1185">Reference proteome</keyword>
<feature type="compositionally biased region" description="Polar residues" evidence="1">
    <location>
        <begin position="323"/>
        <end position="332"/>
    </location>
</feature>
<protein>
    <submittedName>
        <fullName evidence="4">Uncharacterized protein</fullName>
    </submittedName>
</protein>
<dbReference type="OrthoDB" id="4814718at2759"/>
<evidence type="ECO:0000313" key="4">
    <source>
        <dbReference type="EMBL" id="KAH6898524.1"/>
    </source>
</evidence>
<keyword evidence="2" id="KW-1133">Transmembrane helix</keyword>
<feature type="compositionally biased region" description="Polar residues" evidence="1">
    <location>
        <begin position="304"/>
        <end position="313"/>
    </location>
</feature>
<accession>A0A9P8WIB7</accession>
<keyword evidence="2" id="KW-0472">Membrane</keyword>
<proteinExistence type="predicted"/>
<feature type="chain" id="PRO_5040192177" evidence="3">
    <location>
        <begin position="21"/>
        <end position="459"/>
    </location>
</feature>
<keyword evidence="2" id="KW-0812">Transmembrane</keyword>